<evidence type="ECO:0000313" key="7">
    <source>
        <dbReference type="EMBL" id="KAK9724764.1"/>
    </source>
</evidence>
<feature type="domain" description="DNA helicase Pif1-like 2B" evidence="6">
    <location>
        <begin position="101"/>
        <end position="144"/>
    </location>
</feature>
<dbReference type="InterPro" id="IPR049163">
    <property type="entry name" value="Pif1-like_2B_dom"/>
</dbReference>
<dbReference type="Pfam" id="PF21530">
    <property type="entry name" value="Pif1_2B_dom"/>
    <property type="match status" value="1"/>
</dbReference>
<evidence type="ECO:0000256" key="1">
    <source>
        <dbReference type="ARBA" id="ARBA00022741"/>
    </source>
</evidence>
<dbReference type="SUPFAM" id="SSF52540">
    <property type="entry name" value="P-loop containing nucleoside triphosphate hydrolases"/>
    <property type="match status" value="1"/>
</dbReference>
<keyword evidence="8" id="KW-1185">Reference proteome</keyword>
<dbReference type="EMBL" id="JBDFQZ010000005">
    <property type="protein sequence ID" value="KAK9724764.1"/>
    <property type="molecule type" value="Genomic_DNA"/>
</dbReference>
<accession>A0AAW1KXC2</accession>
<evidence type="ECO:0000259" key="6">
    <source>
        <dbReference type="Pfam" id="PF21530"/>
    </source>
</evidence>
<dbReference type="Proteomes" id="UP001443914">
    <property type="component" value="Unassembled WGS sequence"/>
</dbReference>
<dbReference type="GO" id="GO:0004386">
    <property type="term" value="F:helicase activity"/>
    <property type="evidence" value="ECO:0007669"/>
    <property type="project" value="UniProtKB-KW"/>
</dbReference>
<dbReference type="PANTHER" id="PTHR10492:SF57">
    <property type="entry name" value="ATP-DEPENDENT DNA HELICASE"/>
    <property type="match status" value="1"/>
</dbReference>
<dbReference type="InterPro" id="IPR003840">
    <property type="entry name" value="DNA_helicase_dom"/>
</dbReference>
<evidence type="ECO:0008006" key="9">
    <source>
        <dbReference type="Google" id="ProtNLM"/>
    </source>
</evidence>
<organism evidence="7 8">
    <name type="scientific">Saponaria officinalis</name>
    <name type="common">Common soapwort</name>
    <name type="synonym">Lychnis saponaria</name>
    <dbReference type="NCBI Taxonomy" id="3572"/>
    <lineage>
        <taxon>Eukaryota</taxon>
        <taxon>Viridiplantae</taxon>
        <taxon>Streptophyta</taxon>
        <taxon>Embryophyta</taxon>
        <taxon>Tracheophyta</taxon>
        <taxon>Spermatophyta</taxon>
        <taxon>Magnoliopsida</taxon>
        <taxon>eudicotyledons</taxon>
        <taxon>Gunneridae</taxon>
        <taxon>Pentapetalae</taxon>
        <taxon>Caryophyllales</taxon>
        <taxon>Caryophyllaceae</taxon>
        <taxon>Caryophylleae</taxon>
        <taxon>Saponaria</taxon>
    </lineage>
</organism>
<proteinExistence type="predicted"/>
<comment type="caution">
    <text evidence="7">The sequence shown here is derived from an EMBL/GenBank/DDBJ whole genome shotgun (WGS) entry which is preliminary data.</text>
</comment>
<dbReference type="GO" id="GO:0016787">
    <property type="term" value="F:hydrolase activity"/>
    <property type="evidence" value="ECO:0007669"/>
    <property type="project" value="UniProtKB-KW"/>
</dbReference>
<dbReference type="GO" id="GO:0005524">
    <property type="term" value="F:ATP binding"/>
    <property type="evidence" value="ECO:0007669"/>
    <property type="project" value="UniProtKB-KW"/>
</dbReference>
<keyword evidence="4" id="KW-0067">ATP-binding</keyword>
<evidence type="ECO:0000256" key="4">
    <source>
        <dbReference type="ARBA" id="ARBA00022840"/>
    </source>
</evidence>
<dbReference type="Pfam" id="PF02689">
    <property type="entry name" value="Herpes_Helicase"/>
    <property type="match status" value="1"/>
</dbReference>
<keyword evidence="2" id="KW-0378">Hydrolase</keyword>
<feature type="domain" description="DNA replication helicase" evidence="5">
    <location>
        <begin position="180"/>
        <end position="240"/>
    </location>
</feature>
<dbReference type="PANTHER" id="PTHR10492">
    <property type="match status" value="1"/>
</dbReference>
<dbReference type="Gene3D" id="3.40.50.300">
    <property type="entry name" value="P-loop containing nucleotide triphosphate hydrolases"/>
    <property type="match status" value="1"/>
</dbReference>
<dbReference type="InterPro" id="IPR027417">
    <property type="entry name" value="P-loop_NTPase"/>
</dbReference>
<evidence type="ECO:0000259" key="5">
    <source>
        <dbReference type="Pfam" id="PF02689"/>
    </source>
</evidence>
<dbReference type="FunFam" id="3.40.50.300:FF:002884">
    <property type="entry name" value="ATP-dependent DNA helicase"/>
    <property type="match status" value="1"/>
</dbReference>
<reference evidence="7" key="1">
    <citation type="submission" date="2024-03" db="EMBL/GenBank/DDBJ databases">
        <title>WGS assembly of Saponaria officinalis var. Norfolk2.</title>
        <authorList>
            <person name="Jenkins J."/>
            <person name="Shu S."/>
            <person name="Grimwood J."/>
            <person name="Barry K."/>
            <person name="Goodstein D."/>
            <person name="Schmutz J."/>
            <person name="Leebens-Mack J."/>
            <person name="Osbourn A."/>
        </authorList>
    </citation>
    <scope>NUCLEOTIDE SEQUENCE [LARGE SCALE GENOMIC DNA]</scope>
    <source>
        <strain evidence="7">JIC</strain>
    </source>
</reference>
<name>A0AAW1KXC2_SAPOF</name>
<keyword evidence="1" id="KW-0547">Nucleotide-binding</keyword>
<evidence type="ECO:0000256" key="2">
    <source>
        <dbReference type="ARBA" id="ARBA00022801"/>
    </source>
</evidence>
<gene>
    <name evidence="7" type="ORF">RND81_05G096500</name>
</gene>
<dbReference type="CDD" id="cd18809">
    <property type="entry name" value="SF1_C_RecD"/>
    <property type="match status" value="1"/>
</dbReference>
<keyword evidence="3" id="KW-0347">Helicase</keyword>
<dbReference type="AlphaFoldDB" id="A0AAW1KXC2"/>
<evidence type="ECO:0000313" key="8">
    <source>
        <dbReference type="Proteomes" id="UP001443914"/>
    </source>
</evidence>
<evidence type="ECO:0000256" key="3">
    <source>
        <dbReference type="ARBA" id="ARBA00022806"/>
    </source>
</evidence>
<sequence length="254" mass="28915">MRAIHDPGFSDFALKVGNDSSPFENGEDIMLPRHILISIDQNCSLMDKLISSYHKKAILTKKNEDVDFINQMLVTKQAGQAFEYKSFDEAIDITTEQYPIEFLNTLRPSGLPPHHLVLNKNSPIILLRNLDLTSGLCNGTRLICRDFSRNVIEAEIVIGHHKDKYPFNFRRKYFPVKLSFAMTINKAQGQTLDKVGIYLPQTIFSHGQLYIALSRAKESDDVTVAINPNDSTTDEWRKTKNIVCYQLLQRAGII</sequence>
<protein>
    <recommendedName>
        <fullName evidence="9">ATP-dependent DNA helicase</fullName>
    </recommendedName>
</protein>